<name>A0A6S6YJW4_9PROT</name>
<evidence type="ECO:0000259" key="11">
    <source>
        <dbReference type="Pfam" id="PF12019"/>
    </source>
</evidence>
<keyword evidence="6" id="KW-0812">Transmembrane</keyword>
<dbReference type="GO" id="GO:0015628">
    <property type="term" value="P:protein secretion by the type II secretion system"/>
    <property type="evidence" value="ECO:0007669"/>
    <property type="project" value="InterPro"/>
</dbReference>
<evidence type="ECO:0000256" key="1">
    <source>
        <dbReference type="ARBA" id="ARBA00004377"/>
    </source>
</evidence>
<keyword evidence="7" id="KW-1133">Transmembrane helix</keyword>
<dbReference type="Proteomes" id="UP000515733">
    <property type="component" value="Chromosome"/>
</dbReference>
<evidence type="ECO:0000256" key="4">
    <source>
        <dbReference type="ARBA" id="ARBA00022481"/>
    </source>
</evidence>
<proteinExistence type="inferred from homology"/>
<sequence length="175" mass="18121">MVELMIAIAIMGFLLVMGIPSFTGYIQNSRLRGAAESCLAGLQRARAEAVRQNSNIQFILTDSAATAANVAIAAPLANGRNWMIRSADLTTFIEGSPQITQATVEVDGGGVSGITFNGLGRSDLATTATLQFSNPTGGACAPAGPMRCLNIQITVGGQIRMCDPAIATAGDTRQC</sequence>
<comment type="subcellular location">
    <subcellularLocation>
        <location evidence="1">Cell inner membrane</location>
        <topology evidence="1">Single-pass membrane protein</topology>
    </subcellularLocation>
</comment>
<evidence type="ECO:0000256" key="5">
    <source>
        <dbReference type="ARBA" id="ARBA00022519"/>
    </source>
</evidence>
<dbReference type="SUPFAM" id="SSF54523">
    <property type="entry name" value="Pili subunits"/>
    <property type="match status" value="1"/>
</dbReference>
<evidence type="ECO:0000313" key="13">
    <source>
        <dbReference type="Proteomes" id="UP000515733"/>
    </source>
</evidence>
<dbReference type="Pfam" id="PF12019">
    <property type="entry name" value="GspH"/>
    <property type="match status" value="1"/>
</dbReference>
<evidence type="ECO:0000256" key="8">
    <source>
        <dbReference type="ARBA" id="ARBA00023136"/>
    </source>
</evidence>
<dbReference type="GO" id="GO:0005886">
    <property type="term" value="C:plasma membrane"/>
    <property type="evidence" value="ECO:0007669"/>
    <property type="project" value="UniProtKB-SubCell"/>
</dbReference>
<keyword evidence="4" id="KW-0488">Methylation</keyword>
<dbReference type="InterPro" id="IPR022346">
    <property type="entry name" value="T2SS_GspH"/>
</dbReference>
<reference evidence="12 13" key="1">
    <citation type="submission" date="2020-03" db="EMBL/GenBank/DDBJ databases">
        <authorList>
            <consortium name="Genoscope - CEA"/>
            <person name="William W."/>
        </authorList>
    </citation>
    <scope>NUCLEOTIDE SEQUENCE [LARGE SCALE GENOMIC DNA]</scope>
    <source>
        <strain evidence="13">DSM 16959</strain>
    </source>
</reference>
<gene>
    <name evidence="12" type="ORF">DENOEST_0879</name>
</gene>
<dbReference type="EMBL" id="LR778301">
    <property type="protein sequence ID" value="CAB1368044.1"/>
    <property type="molecule type" value="Genomic_DNA"/>
</dbReference>
<dbReference type="InterPro" id="IPR045584">
    <property type="entry name" value="Pilin-like"/>
</dbReference>
<comment type="similarity">
    <text evidence="9">Belongs to the GSP H family.</text>
</comment>
<protein>
    <recommendedName>
        <fullName evidence="2">Type II secretion system protein H</fullName>
    </recommendedName>
    <alternativeName>
        <fullName evidence="10">General secretion pathway protein H</fullName>
    </alternativeName>
</protein>
<evidence type="ECO:0000256" key="3">
    <source>
        <dbReference type="ARBA" id="ARBA00022475"/>
    </source>
</evidence>
<evidence type="ECO:0000256" key="7">
    <source>
        <dbReference type="ARBA" id="ARBA00022989"/>
    </source>
</evidence>
<evidence type="ECO:0000256" key="10">
    <source>
        <dbReference type="ARBA" id="ARBA00030775"/>
    </source>
</evidence>
<dbReference type="GO" id="GO:0015627">
    <property type="term" value="C:type II protein secretion system complex"/>
    <property type="evidence" value="ECO:0007669"/>
    <property type="project" value="InterPro"/>
</dbReference>
<accession>A0A6S6YJW4</accession>
<dbReference type="KEGG" id="doe:DENOEST_0879"/>
<keyword evidence="8" id="KW-0472">Membrane</keyword>
<dbReference type="Gene3D" id="3.30.700.10">
    <property type="entry name" value="Glycoprotein, Type 4 Pilin"/>
    <property type="match status" value="1"/>
</dbReference>
<dbReference type="AlphaFoldDB" id="A0A6S6YJW4"/>
<keyword evidence="13" id="KW-1185">Reference proteome</keyword>
<evidence type="ECO:0000256" key="9">
    <source>
        <dbReference type="ARBA" id="ARBA00025772"/>
    </source>
</evidence>
<keyword evidence="5" id="KW-0997">Cell inner membrane</keyword>
<keyword evidence="3" id="KW-1003">Cell membrane</keyword>
<evidence type="ECO:0000313" key="12">
    <source>
        <dbReference type="EMBL" id="CAB1368044.1"/>
    </source>
</evidence>
<evidence type="ECO:0000256" key="6">
    <source>
        <dbReference type="ARBA" id="ARBA00022692"/>
    </source>
</evidence>
<evidence type="ECO:0000256" key="2">
    <source>
        <dbReference type="ARBA" id="ARBA00021549"/>
    </source>
</evidence>
<feature type="domain" description="General secretion pathway GspH" evidence="11">
    <location>
        <begin position="34"/>
        <end position="147"/>
    </location>
</feature>
<organism evidence="12 13">
    <name type="scientific">Denitratisoma oestradiolicum</name>
    <dbReference type="NCBI Taxonomy" id="311182"/>
    <lineage>
        <taxon>Bacteria</taxon>
        <taxon>Pseudomonadati</taxon>
        <taxon>Pseudomonadota</taxon>
        <taxon>Betaproteobacteria</taxon>
        <taxon>Nitrosomonadales</taxon>
        <taxon>Sterolibacteriaceae</taxon>
        <taxon>Denitratisoma</taxon>
    </lineage>
</organism>